<reference evidence="2" key="2">
    <citation type="submission" date="2021-04" db="EMBL/GenBank/DDBJ databases">
        <authorList>
            <person name="Gilroy R."/>
        </authorList>
    </citation>
    <scope>NUCLEOTIDE SEQUENCE</scope>
    <source>
        <strain evidence="2">14975</strain>
    </source>
</reference>
<evidence type="ECO:0008006" key="4">
    <source>
        <dbReference type="Google" id="ProtNLM"/>
    </source>
</evidence>
<keyword evidence="1" id="KW-0732">Signal</keyword>
<dbReference type="AlphaFoldDB" id="A0A9D1VAU0"/>
<reference evidence="2" key="1">
    <citation type="journal article" date="2021" name="PeerJ">
        <title>Extensive microbial diversity within the chicken gut microbiome revealed by metagenomics and culture.</title>
        <authorList>
            <person name="Gilroy R."/>
            <person name="Ravi A."/>
            <person name="Getino M."/>
            <person name="Pursley I."/>
            <person name="Horton D.L."/>
            <person name="Alikhan N.F."/>
            <person name="Baker D."/>
            <person name="Gharbi K."/>
            <person name="Hall N."/>
            <person name="Watson M."/>
            <person name="Adriaenssens E.M."/>
            <person name="Foster-Nyarko E."/>
            <person name="Jarju S."/>
            <person name="Secka A."/>
            <person name="Antonio M."/>
            <person name="Oren A."/>
            <person name="Chaudhuri R.R."/>
            <person name="La Ragione R."/>
            <person name="Hildebrand F."/>
            <person name="Pallen M.J."/>
        </authorList>
    </citation>
    <scope>NUCLEOTIDE SEQUENCE</scope>
    <source>
        <strain evidence="2">14975</strain>
    </source>
</reference>
<organism evidence="2 3">
    <name type="scientific">Candidatus Akkermansia intestinigallinarum</name>
    <dbReference type="NCBI Taxonomy" id="2838431"/>
    <lineage>
        <taxon>Bacteria</taxon>
        <taxon>Pseudomonadati</taxon>
        <taxon>Verrucomicrobiota</taxon>
        <taxon>Verrucomicrobiia</taxon>
        <taxon>Verrucomicrobiales</taxon>
        <taxon>Akkermansiaceae</taxon>
        <taxon>Akkermansia</taxon>
    </lineage>
</organism>
<protein>
    <recommendedName>
        <fullName evidence="4">Secreted protein</fullName>
    </recommendedName>
</protein>
<evidence type="ECO:0000313" key="2">
    <source>
        <dbReference type="EMBL" id="HIX19680.1"/>
    </source>
</evidence>
<evidence type="ECO:0000256" key="1">
    <source>
        <dbReference type="SAM" id="SignalP"/>
    </source>
</evidence>
<name>A0A9D1VAU0_9BACT</name>
<gene>
    <name evidence="2" type="ORF">H9862_03645</name>
</gene>
<evidence type="ECO:0000313" key="3">
    <source>
        <dbReference type="Proteomes" id="UP000823964"/>
    </source>
</evidence>
<feature type="chain" id="PRO_5038994184" description="Secreted protein" evidence="1">
    <location>
        <begin position="24"/>
        <end position="173"/>
    </location>
</feature>
<feature type="signal peptide" evidence="1">
    <location>
        <begin position="1"/>
        <end position="23"/>
    </location>
</feature>
<accession>A0A9D1VAU0</accession>
<dbReference type="EMBL" id="DXFQ01000057">
    <property type="protein sequence ID" value="HIX19680.1"/>
    <property type="molecule type" value="Genomic_DNA"/>
</dbReference>
<comment type="caution">
    <text evidence="2">The sequence shown here is derived from an EMBL/GenBank/DDBJ whole genome shotgun (WGS) entry which is preliminary data.</text>
</comment>
<dbReference type="Proteomes" id="UP000823964">
    <property type="component" value="Unassembled WGS sequence"/>
</dbReference>
<proteinExistence type="predicted"/>
<sequence length="173" mass="19064">MRCISSSAILSALLALTCLPAVAADNNQTFDPDKQGEHNSQYKQFWVGVFDAKGTAQTCIKLSTIVSVNIHTYMLDGATKITECTIDTLGNNSIRIYGSGSDRVQRTREQLSNTRDLIDGKTGGASRYPGKKFPEGTYSHNIEFQVDSAAEVQRIYESVLKAWLNNKGCVYRS</sequence>